<feature type="domain" description="Ig-like" evidence="10">
    <location>
        <begin position="250"/>
        <end position="332"/>
    </location>
</feature>
<keyword evidence="5" id="KW-1015">Disulfide bond</keyword>
<evidence type="ECO:0000256" key="9">
    <source>
        <dbReference type="SAM" id="Phobius"/>
    </source>
</evidence>
<feature type="domain" description="Ig-like" evidence="10">
    <location>
        <begin position="39"/>
        <end position="137"/>
    </location>
</feature>
<evidence type="ECO:0000313" key="12">
    <source>
        <dbReference type="RefSeq" id="XP_047738084.1"/>
    </source>
</evidence>
<feature type="domain" description="Ig-like" evidence="10">
    <location>
        <begin position="421"/>
        <end position="511"/>
    </location>
</feature>
<name>A0A979FPH2_HYAAZ</name>
<sequence>MEERLPQSRFRNPFYVIQRTILIITVYMVLFTHRSDTAQQFTEQPKPVTAVLGQNVTLKCTIKDLRGAVQWTQDGFGLGTSRSLLGYDRYSIIGSAEKGEWHLNIRTLLLSDDAEYQCQVGAAEGEPLLLSSKASVTVRVPPKNNDDMVSIDRPSPITATAGEPIRISCMARFSKPASTIEWYKGSEKIKKGTETTTLEMPNSSLVSVRNTLDLTPDETYNNVNLTCNVAHVAMDEPIVRSVLMTVKYPPKVKIAADSVKITEGDDVVFTCTAEGNPSKLVYRWEVGGVTVEGADHGPTFTMKNVTRSLHKSTVACFVTNDIGTTSANHKLAVEYAPAFKSEPQDADAELGKSVNLTCDVDGNPTPEIVWTHKDSDKVIHIGATMTVTVSAATVGTYNCRATVTGFTEIWHALSVRMRGAPMVEPDQRHYGVAGGTVRLKCRLHAIPRPTSVTWSRYGVTIYPDQHKYITEEEPTASGVENTLTIFSARQEDFGPYNCTANNTFGSDTAIVLLLQQQTLPLITTLVAILGGILFLIVVVAAIVLFRRKGLEYKDPAMEKHGMHDHENSSSHDSVIKMNTHTGTYSDTYTGTASGTYTGTASGTYTASDLTPSEADDDDREHDENDEEFSNEDWETRNLADPTRADARPYQFPASMDLQLNTSGSYLPFDYRGDYSPPPPPPPPLPANYHRNTVYTSVPMNNFAVNSPGRNVPHGKFVQMPSARGSYGSSGTLLTPQSNQVFVPNLGPPNTDFGANVSMTNMNFGGGIRARALSPTNSQNIRNNLNIPMNNVDKNLIYSQLGRTRNVLRPNSQYITVPQNDLGRGGIGTHI</sequence>
<feature type="domain" description="Ig-like" evidence="10">
    <location>
        <begin position="142"/>
        <end position="245"/>
    </location>
</feature>
<dbReference type="PROSITE" id="PS50835">
    <property type="entry name" value="IG_LIKE"/>
    <property type="match status" value="5"/>
</dbReference>
<dbReference type="InterPro" id="IPR013162">
    <property type="entry name" value="CD80_C2-set"/>
</dbReference>
<feature type="region of interest" description="Disordered" evidence="8">
    <location>
        <begin position="602"/>
        <end position="643"/>
    </location>
</feature>
<dbReference type="OrthoDB" id="6413693at2759"/>
<keyword evidence="7" id="KW-0393">Immunoglobulin domain</keyword>
<gene>
    <name evidence="12" type="primary">LOC108669155</name>
</gene>
<dbReference type="InterPro" id="IPR051275">
    <property type="entry name" value="Cell_adhesion_signaling"/>
</dbReference>
<dbReference type="GO" id="GO:0098609">
    <property type="term" value="P:cell-cell adhesion"/>
    <property type="evidence" value="ECO:0007669"/>
    <property type="project" value="TreeGrafter"/>
</dbReference>
<keyword evidence="4 9" id="KW-0472">Membrane</keyword>
<dbReference type="GeneID" id="108669155"/>
<feature type="domain" description="Ig-like" evidence="10">
    <location>
        <begin position="337"/>
        <end position="402"/>
    </location>
</feature>
<organism evidence="11 12">
    <name type="scientific">Hyalella azteca</name>
    <name type="common">Amphipod</name>
    <dbReference type="NCBI Taxonomy" id="294128"/>
    <lineage>
        <taxon>Eukaryota</taxon>
        <taxon>Metazoa</taxon>
        <taxon>Ecdysozoa</taxon>
        <taxon>Arthropoda</taxon>
        <taxon>Crustacea</taxon>
        <taxon>Multicrustacea</taxon>
        <taxon>Malacostraca</taxon>
        <taxon>Eumalacostraca</taxon>
        <taxon>Peracarida</taxon>
        <taxon>Amphipoda</taxon>
        <taxon>Senticaudata</taxon>
        <taxon>Talitrida</taxon>
        <taxon>Talitroidea</taxon>
        <taxon>Hyalellidae</taxon>
        <taxon>Hyalella</taxon>
    </lineage>
</organism>
<protein>
    <submittedName>
        <fullName evidence="12">Irregular chiasm C-roughest protein</fullName>
    </submittedName>
</protein>
<keyword evidence="11" id="KW-1185">Reference proteome</keyword>
<dbReference type="GO" id="GO:0005911">
    <property type="term" value="C:cell-cell junction"/>
    <property type="evidence" value="ECO:0007669"/>
    <property type="project" value="TreeGrafter"/>
</dbReference>
<dbReference type="GO" id="GO:0050839">
    <property type="term" value="F:cell adhesion molecule binding"/>
    <property type="evidence" value="ECO:0007669"/>
    <property type="project" value="TreeGrafter"/>
</dbReference>
<dbReference type="OMA" id="EPIRISC"/>
<dbReference type="InterPro" id="IPR036179">
    <property type="entry name" value="Ig-like_dom_sf"/>
</dbReference>
<dbReference type="GO" id="GO:0005886">
    <property type="term" value="C:plasma membrane"/>
    <property type="evidence" value="ECO:0007669"/>
    <property type="project" value="TreeGrafter"/>
</dbReference>
<feature type="compositionally biased region" description="Acidic residues" evidence="8">
    <location>
        <begin position="613"/>
        <end position="632"/>
    </location>
</feature>
<dbReference type="SUPFAM" id="SSF48726">
    <property type="entry name" value="Immunoglobulin"/>
    <property type="match status" value="4"/>
</dbReference>
<evidence type="ECO:0000256" key="4">
    <source>
        <dbReference type="ARBA" id="ARBA00023136"/>
    </source>
</evidence>
<feature type="compositionally biased region" description="Basic and acidic residues" evidence="8">
    <location>
        <begin position="633"/>
        <end position="643"/>
    </location>
</feature>
<dbReference type="SMART" id="SM00409">
    <property type="entry name" value="IG"/>
    <property type="match status" value="5"/>
</dbReference>
<dbReference type="InterPro" id="IPR003598">
    <property type="entry name" value="Ig_sub2"/>
</dbReference>
<evidence type="ECO:0000256" key="6">
    <source>
        <dbReference type="ARBA" id="ARBA00023180"/>
    </source>
</evidence>
<dbReference type="InterPro" id="IPR003599">
    <property type="entry name" value="Ig_sub"/>
</dbReference>
<keyword evidence="2 9" id="KW-0812">Transmembrane</keyword>
<evidence type="ECO:0000259" key="10">
    <source>
        <dbReference type="PROSITE" id="PS50835"/>
    </source>
</evidence>
<keyword evidence="3 9" id="KW-1133">Transmembrane helix</keyword>
<evidence type="ECO:0000256" key="8">
    <source>
        <dbReference type="SAM" id="MobiDB-lite"/>
    </source>
</evidence>
<dbReference type="RefSeq" id="XP_047738084.1">
    <property type="nucleotide sequence ID" value="XM_047882128.1"/>
</dbReference>
<evidence type="ECO:0000256" key="1">
    <source>
        <dbReference type="ARBA" id="ARBA00004479"/>
    </source>
</evidence>
<dbReference type="AlphaFoldDB" id="A0A979FPH2"/>
<dbReference type="KEGG" id="hazt:108669155"/>
<dbReference type="Pfam" id="PF07686">
    <property type="entry name" value="V-set"/>
    <property type="match status" value="1"/>
</dbReference>
<dbReference type="Gene3D" id="2.60.40.10">
    <property type="entry name" value="Immunoglobulins"/>
    <property type="match status" value="5"/>
</dbReference>
<feature type="transmembrane region" description="Helical" evidence="9">
    <location>
        <begin position="521"/>
        <end position="545"/>
    </location>
</feature>
<dbReference type="Pfam" id="PF08205">
    <property type="entry name" value="C2-set_2"/>
    <property type="match status" value="1"/>
</dbReference>
<evidence type="ECO:0000256" key="5">
    <source>
        <dbReference type="ARBA" id="ARBA00023157"/>
    </source>
</evidence>
<dbReference type="InterPro" id="IPR013783">
    <property type="entry name" value="Ig-like_fold"/>
</dbReference>
<evidence type="ECO:0000313" key="11">
    <source>
        <dbReference type="Proteomes" id="UP000694843"/>
    </source>
</evidence>
<dbReference type="Pfam" id="PF13927">
    <property type="entry name" value="Ig_3"/>
    <property type="match status" value="3"/>
</dbReference>
<evidence type="ECO:0000256" key="3">
    <source>
        <dbReference type="ARBA" id="ARBA00022989"/>
    </source>
</evidence>
<evidence type="ECO:0000256" key="2">
    <source>
        <dbReference type="ARBA" id="ARBA00022692"/>
    </source>
</evidence>
<accession>A0A979FPH2</accession>
<reference evidence="12" key="1">
    <citation type="submission" date="2025-08" db="UniProtKB">
        <authorList>
            <consortium name="RefSeq"/>
        </authorList>
    </citation>
    <scope>IDENTIFICATION</scope>
    <source>
        <tissue evidence="12">Whole organism</tissue>
    </source>
</reference>
<dbReference type="InterPro" id="IPR013106">
    <property type="entry name" value="Ig_V-set"/>
</dbReference>
<evidence type="ECO:0000256" key="7">
    <source>
        <dbReference type="ARBA" id="ARBA00023319"/>
    </source>
</evidence>
<dbReference type="SMART" id="SM00408">
    <property type="entry name" value="IGc2"/>
    <property type="match status" value="4"/>
</dbReference>
<keyword evidence="6" id="KW-0325">Glycoprotein</keyword>
<proteinExistence type="predicted"/>
<dbReference type="InterPro" id="IPR007110">
    <property type="entry name" value="Ig-like_dom"/>
</dbReference>
<comment type="subcellular location">
    <subcellularLocation>
        <location evidence="1">Membrane</location>
        <topology evidence="1">Single-pass type I membrane protein</topology>
    </subcellularLocation>
</comment>
<dbReference type="PANTHER" id="PTHR11640:SF31">
    <property type="entry name" value="IRREGULAR CHIASM C-ROUGHEST PROTEIN-RELATED"/>
    <property type="match status" value="1"/>
</dbReference>
<dbReference type="PANTHER" id="PTHR11640">
    <property type="entry name" value="NEPHRIN"/>
    <property type="match status" value="1"/>
</dbReference>
<dbReference type="Proteomes" id="UP000694843">
    <property type="component" value="Unplaced"/>
</dbReference>